<name>A0A381SBW7_9ZZZZ</name>
<keyword evidence="1" id="KW-0812">Transmembrane</keyword>
<gene>
    <name evidence="2" type="ORF">METZ01_LOCUS54436</name>
</gene>
<reference evidence="2" key="1">
    <citation type="submission" date="2018-05" db="EMBL/GenBank/DDBJ databases">
        <authorList>
            <person name="Lanie J.A."/>
            <person name="Ng W.-L."/>
            <person name="Kazmierczak K.M."/>
            <person name="Andrzejewski T.M."/>
            <person name="Davidsen T.M."/>
            <person name="Wayne K.J."/>
            <person name="Tettelin H."/>
            <person name="Glass J.I."/>
            <person name="Rusch D."/>
            <person name="Podicherti R."/>
            <person name="Tsui H.-C.T."/>
            <person name="Winkler M.E."/>
        </authorList>
    </citation>
    <scope>NUCLEOTIDE SEQUENCE</scope>
</reference>
<dbReference type="AlphaFoldDB" id="A0A381SBW7"/>
<sequence length="31" mass="3322">MASFALGIIVTVYVLHVGPGVVGMRGRHDRI</sequence>
<evidence type="ECO:0000313" key="2">
    <source>
        <dbReference type="EMBL" id="SVA01582.1"/>
    </source>
</evidence>
<feature type="transmembrane region" description="Helical" evidence="1">
    <location>
        <begin position="6"/>
        <end position="24"/>
    </location>
</feature>
<proteinExistence type="predicted"/>
<keyword evidence="1" id="KW-0472">Membrane</keyword>
<organism evidence="2">
    <name type="scientific">marine metagenome</name>
    <dbReference type="NCBI Taxonomy" id="408172"/>
    <lineage>
        <taxon>unclassified sequences</taxon>
        <taxon>metagenomes</taxon>
        <taxon>ecological metagenomes</taxon>
    </lineage>
</organism>
<protein>
    <submittedName>
        <fullName evidence="2">Uncharacterized protein</fullName>
    </submittedName>
</protein>
<dbReference type="EMBL" id="UINC01002917">
    <property type="protein sequence ID" value="SVA01582.1"/>
    <property type="molecule type" value="Genomic_DNA"/>
</dbReference>
<evidence type="ECO:0000256" key="1">
    <source>
        <dbReference type="SAM" id="Phobius"/>
    </source>
</evidence>
<accession>A0A381SBW7</accession>
<keyword evidence="1" id="KW-1133">Transmembrane helix</keyword>